<gene>
    <name evidence="2" type="ORF">Q4490_15420</name>
</gene>
<protein>
    <submittedName>
        <fullName evidence="2">EAL domain-containing protein</fullName>
    </submittedName>
</protein>
<dbReference type="PANTHER" id="PTHR33121:SF82">
    <property type="entry name" value="SIGNAL TRANSDUCTION PROTEIN CONTAINING A EAL DOMAIN"/>
    <property type="match status" value="1"/>
</dbReference>
<dbReference type="InterPro" id="IPR018842">
    <property type="entry name" value="YkuI_C"/>
</dbReference>
<dbReference type="InterPro" id="IPR001633">
    <property type="entry name" value="EAL_dom"/>
</dbReference>
<dbReference type="PANTHER" id="PTHR33121">
    <property type="entry name" value="CYCLIC DI-GMP PHOSPHODIESTERASE PDEF"/>
    <property type="match status" value="1"/>
</dbReference>
<organism evidence="2 3">
    <name type="scientific">Neptunomonas phycophila</name>
    <dbReference type="NCBI Taxonomy" id="1572645"/>
    <lineage>
        <taxon>Bacteria</taxon>
        <taxon>Pseudomonadati</taxon>
        <taxon>Pseudomonadota</taxon>
        <taxon>Gammaproteobacteria</taxon>
        <taxon>Oceanospirillales</taxon>
        <taxon>Oceanospirillaceae</taxon>
        <taxon>Neptunomonas</taxon>
    </lineage>
</organism>
<evidence type="ECO:0000313" key="3">
    <source>
        <dbReference type="Proteomes" id="UP001169862"/>
    </source>
</evidence>
<dbReference type="RefSeq" id="WP_178967930.1">
    <property type="nucleotide sequence ID" value="NZ_CAXHZV010000008.1"/>
</dbReference>
<dbReference type="InterPro" id="IPR050706">
    <property type="entry name" value="Cyclic-di-GMP_PDE-like"/>
</dbReference>
<dbReference type="PROSITE" id="PS50883">
    <property type="entry name" value="EAL"/>
    <property type="match status" value="1"/>
</dbReference>
<feature type="domain" description="EAL" evidence="1">
    <location>
        <begin position="1"/>
        <end position="240"/>
    </location>
</feature>
<accession>A0AAW7XPJ1</accession>
<evidence type="ECO:0000313" key="2">
    <source>
        <dbReference type="EMBL" id="MDO6454959.1"/>
    </source>
</evidence>
<dbReference type="SUPFAM" id="SSF103190">
    <property type="entry name" value="Sensory domain-like"/>
    <property type="match status" value="1"/>
</dbReference>
<dbReference type="GO" id="GO:0071111">
    <property type="term" value="F:cyclic-guanylate-specific phosphodiesterase activity"/>
    <property type="evidence" value="ECO:0007669"/>
    <property type="project" value="InterPro"/>
</dbReference>
<dbReference type="Proteomes" id="UP001169862">
    <property type="component" value="Unassembled WGS sequence"/>
</dbReference>
<sequence>MASQRFPFYQPIIETATGRIAGYEALARTTEPGGKIVSAGDSFTDQLVPILERIEWDRSIRRQTMEQLHLLPPNTFISINISPEWIQHLDTLDALPTLEMVEEAGVDPARVIIEITESEGDLHLLEQLVNRYRELGMQVALDDFGNGYSQLDRIAVLKPDYVKLNIQHLREGAGAGRGVSLVQQLSMIASRLGCKVMCKGVETEDDFFLALSCQAVCTQGFLFSPAQQNMLDPESTVEKASELLNYYRDMATELVARNHWRAEKAKGELLGLREVLRTTPSDEELIQFVPSEHFLRFYICDLSGNQVSPNFENSDRGWIINEAPKGSNWSWRPYFFELLGASDLHSRVVFSAPYQDIHSGKQAQTAVMFIDEQRILLADMLDTQKANETLSGFSAMPASWVPGLET</sequence>
<name>A0AAW7XPJ1_9GAMM</name>
<dbReference type="InterPro" id="IPR035919">
    <property type="entry name" value="EAL_sf"/>
</dbReference>
<dbReference type="AlphaFoldDB" id="A0AAW7XPJ1"/>
<evidence type="ECO:0000259" key="1">
    <source>
        <dbReference type="PROSITE" id="PS50883"/>
    </source>
</evidence>
<comment type="caution">
    <text evidence="2">The sequence shown here is derived from an EMBL/GenBank/DDBJ whole genome shotgun (WGS) entry which is preliminary data.</text>
</comment>
<dbReference type="SUPFAM" id="SSF141868">
    <property type="entry name" value="EAL domain-like"/>
    <property type="match status" value="1"/>
</dbReference>
<reference evidence="2" key="1">
    <citation type="submission" date="2023-07" db="EMBL/GenBank/DDBJ databases">
        <title>Genome content predicts the carbon catabolic preferences of heterotrophic bacteria.</title>
        <authorList>
            <person name="Gralka M."/>
        </authorList>
    </citation>
    <scope>NUCLEOTIDE SEQUENCE</scope>
    <source>
        <strain evidence="2">I2M16</strain>
    </source>
</reference>
<dbReference type="Pfam" id="PF00563">
    <property type="entry name" value="EAL"/>
    <property type="match status" value="1"/>
</dbReference>
<dbReference type="Gene3D" id="3.20.20.450">
    <property type="entry name" value="EAL domain"/>
    <property type="match status" value="1"/>
</dbReference>
<dbReference type="InterPro" id="IPR029151">
    <property type="entry name" value="Sensor-like_sf"/>
</dbReference>
<dbReference type="CDD" id="cd01948">
    <property type="entry name" value="EAL"/>
    <property type="match status" value="1"/>
</dbReference>
<dbReference type="SMART" id="SM00052">
    <property type="entry name" value="EAL"/>
    <property type="match status" value="1"/>
</dbReference>
<proteinExistence type="predicted"/>
<dbReference type="Pfam" id="PF10388">
    <property type="entry name" value="YkuI_C"/>
    <property type="match status" value="1"/>
</dbReference>
<dbReference type="Gene3D" id="3.30.450.20">
    <property type="entry name" value="PAS domain"/>
    <property type="match status" value="1"/>
</dbReference>
<dbReference type="EMBL" id="JAUOPG010000011">
    <property type="protein sequence ID" value="MDO6454959.1"/>
    <property type="molecule type" value="Genomic_DNA"/>
</dbReference>
<dbReference type="GeneID" id="89455072"/>